<protein>
    <submittedName>
        <fullName evidence="1">GDCCVxC domain-containing (Seleno)protein</fullName>
    </submittedName>
</protein>
<dbReference type="AlphaFoldDB" id="A0AA96GA82"/>
<dbReference type="InterPro" id="IPR047677">
    <property type="entry name" value="GDCCVxC"/>
</dbReference>
<accession>A0AA96GA82</accession>
<evidence type="ECO:0000313" key="2">
    <source>
        <dbReference type="Proteomes" id="UP001302719"/>
    </source>
</evidence>
<evidence type="ECO:0000313" key="1">
    <source>
        <dbReference type="EMBL" id="WNM57587.1"/>
    </source>
</evidence>
<proteinExistence type="predicted"/>
<dbReference type="RefSeq" id="WP_312642251.1">
    <property type="nucleotide sequence ID" value="NZ_CP116967.1"/>
</dbReference>
<name>A0AA96GA82_9BACT</name>
<sequence>MGASTQQQSVIRCPQCGFHKPETMSLDSCQVRYECRKCGTILKPQAGDCCVFCSYGTVSCPPQQTKHLDM</sequence>
<keyword evidence="2" id="KW-1185">Reference proteome</keyword>
<gene>
    <name evidence="1" type="ORF">PP769_16695</name>
</gene>
<dbReference type="EMBL" id="CP116967">
    <property type="protein sequence ID" value="WNM57587.1"/>
    <property type="molecule type" value="Genomic_DNA"/>
</dbReference>
<organism evidence="1 2">
    <name type="scientific">Candidatus Nitrospira allomarina</name>
    <dbReference type="NCBI Taxonomy" id="3020900"/>
    <lineage>
        <taxon>Bacteria</taxon>
        <taxon>Pseudomonadati</taxon>
        <taxon>Nitrospirota</taxon>
        <taxon>Nitrospiria</taxon>
        <taxon>Nitrospirales</taxon>
        <taxon>Nitrospiraceae</taxon>
        <taxon>Nitrospira</taxon>
    </lineage>
</organism>
<dbReference type="KEGG" id="nall:PP769_16695"/>
<dbReference type="Proteomes" id="UP001302719">
    <property type="component" value="Chromosome"/>
</dbReference>
<reference evidence="1 2" key="1">
    <citation type="submission" date="2023-01" db="EMBL/GenBank/DDBJ databases">
        <title>Cultivation and genomic characterization of new, ubiquitous marine nitrite-oxidizing bacteria from the Nitrospirales.</title>
        <authorList>
            <person name="Mueller A.J."/>
            <person name="Daebeler A."/>
            <person name="Herbold C.W."/>
            <person name="Kirkegaard R.H."/>
            <person name="Daims H."/>
        </authorList>
    </citation>
    <scope>NUCLEOTIDE SEQUENCE [LARGE SCALE GENOMIC DNA]</scope>
    <source>
        <strain evidence="1 2">VA</strain>
    </source>
</reference>
<dbReference type="NCBIfam" id="NF041374">
    <property type="entry name" value="GDCCVxC"/>
    <property type="match status" value="1"/>
</dbReference>